<dbReference type="Gene3D" id="1.10.3110.10">
    <property type="entry name" value="protoporphyrinogen ix oxidase, domain 3"/>
    <property type="match status" value="1"/>
</dbReference>
<sequence>MADAVTRTDLSSADRHDLVVVGGGIAGLVIARDAARAGLRVVLLDASDHRGGMLRRGDLAGIPIDLGAESFATRTDGVADLVADLPADAALEIVSPAPGGAHLAALADGEVLHAPLPRRTVLGIPADPLADDVVRILGDAAARRVADERHADAPAAVTEEPTLADLVAQRCGPELVRRLVDPLCRSVYSAPADRLYLSRLHPALWEAYLTGGSLVAAAATLARPERAGAAVAGIAGGMWRLADAVARDAERHGARLVTAASVVRATPASDGDDIAVELGSGGVFRGARVVIATGATAARRLLGGAPEETAPVRVVAALVHAPALDHHPVGSGVIAAVDVPSAAKALTHVTAKWAWAAASVPAGQHVVRLSARGADAPLSSPEDLAREIALLTGVDVAAADVLAVTSAEWTDAVASAPADDRELSALADRGIHFAGATVAGTGLASVVPHARELARELVARHGATHTSSPSDTSTAPDHPTTSRRIA</sequence>
<dbReference type="InterPro" id="IPR002937">
    <property type="entry name" value="Amino_oxidase"/>
</dbReference>
<dbReference type="AlphaFoldDB" id="A0AAJ5W549"/>
<feature type="compositionally biased region" description="Low complexity" evidence="1">
    <location>
        <begin position="464"/>
        <end position="479"/>
    </location>
</feature>
<dbReference type="PANTHER" id="PTHR42923:SF3">
    <property type="entry name" value="PROTOPORPHYRINOGEN OXIDASE"/>
    <property type="match status" value="1"/>
</dbReference>
<feature type="region of interest" description="Disordered" evidence="1">
    <location>
        <begin position="461"/>
        <end position="486"/>
    </location>
</feature>
<evidence type="ECO:0000313" key="4">
    <source>
        <dbReference type="Proteomes" id="UP001213972"/>
    </source>
</evidence>
<evidence type="ECO:0000313" key="3">
    <source>
        <dbReference type="EMBL" id="WEK14792.1"/>
    </source>
</evidence>
<protein>
    <submittedName>
        <fullName evidence="3">FAD-dependent oxidoreductase</fullName>
    </submittedName>
</protein>
<feature type="domain" description="Amine oxidase" evidence="2">
    <location>
        <begin position="25"/>
        <end position="451"/>
    </location>
</feature>
<dbReference type="Gene3D" id="3.90.660.20">
    <property type="entry name" value="Protoporphyrinogen oxidase, mitochondrial, domain 2"/>
    <property type="match status" value="1"/>
</dbReference>
<evidence type="ECO:0000259" key="2">
    <source>
        <dbReference type="Pfam" id="PF01593"/>
    </source>
</evidence>
<proteinExistence type="predicted"/>
<dbReference type="Proteomes" id="UP001213972">
    <property type="component" value="Chromosome"/>
</dbReference>
<accession>A0AAJ5W549</accession>
<dbReference type="InterPro" id="IPR050464">
    <property type="entry name" value="Zeta_carotene_desat/Oxidored"/>
</dbReference>
<dbReference type="EMBL" id="CP119321">
    <property type="protein sequence ID" value="WEK14792.1"/>
    <property type="molecule type" value="Genomic_DNA"/>
</dbReference>
<dbReference type="Gene3D" id="3.50.50.60">
    <property type="entry name" value="FAD/NAD(P)-binding domain"/>
    <property type="match status" value="1"/>
</dbReference>
<evidence type="ECO:0000256" key="1">
    <source>
        <dbReference type="SAM" id="MobiDB-lite"/>
    </source>
</evidence>
<gene>
    <name evidence="3" type="ORF">P0Y48_06275</name>
</gene>
<dbReference type="SUPFAM" id="SSF51905">
    <property type="entry name" value="FAD/NAD(P)-binding domain"/>
    <property type="match status" value="1"/>
</dbReference>
<dbReference type="Pfam" id="PF01593">
    <property type="entry name" value="Amino_oxidase"/>
    <property type="match status" value="1"/>
</dbReference>
<name>A0AAJ5W549_9MICO</name>
<dbReference type="GO" id="GO:0016491">
    <property type="term" value="F:oxidoreductase activity"/>
    <property type="evidence" value="ECO:0007669"/>
    <property type="project" value="InterPro"/>
</dbReference>
<dbReference type="InterPro" id="IPR036188">
    <property type="entry name" value="FAD/NAD-bd_sf"/>
</dbReference>
<reference evidence="3" key="1">
    <citation type="submission" date="2023-03" db="EMBL/GenBank/DDBJ databases">
        <title>Andean soil-derived lignocellulolytic bacterial consortium as a source of novel taxa and putative plastic-active enzymes.</title>
        <authorList>
            <person name="Diaz-Garcia L."/>
            <person name="Chuvochina M."/>
            <person name="Feuerriegel G."/>
            <person name="Bunk B."/>
            <person name="Sproer C."/>
            <person name="Streit W.R."/>
            <person name="Rodriguez L.M."/>
            <person name="Overmann J."/>
            <person name="Jimenez D.J."/>
        </authorList>
    </citation>
    <scope>NUCLEOTIDE SEQUENCE</scope>
    <source>
        <strain evidence="3">MAG 4610</strain>
    </source>
</reference>
<dbReference type="PANTHER" id="PTHR42923">
    <property type="entry name" value="PROTOPORPHYRINOGEN OXIDASE"/>
    <property type="match status" value="1"/>
</dbReference>
<organism evidence="3 4">
    <name type="scientific">Candidatus Microbacterium phytovorans</name>
    <dbReference type="NCBI Taxonomy" id="3121374"/>
    <lineage>
        <taxon>Bacteria</taxon>
        <taxon>Bacillati</taxon>
        <taxon>Actinomycetota</taxon>
        <taxon>Actinomycetes</taxon>
        <taxon>Micrococcales</taxon>
        <taxon>Microbacteriaceae</taxon>
        <taxon>Microbacterium</taxon>
    </lineage>
</organism>